<proteinExistence type="predicted"/>
<dbReference type="AlphaFoldDB" id="A0A6A6P258"/>
<keyword evidence="1" id="KW-0479">Metal-binding</keyword>
<dbReference type="EMBL" id="MU001679">
    <property type="protein sequence ID" value="KAF2457822.1"/>
    <property type="molecule type" value="Genomic_DNA"/>
</dbReference>
<dbReference type="Pfam" id="PF13445">
    <property type="entry name" value="zf-RING_UBOX"/>
    <property type="match status" value="1"/>
</dbReference>
<name>A0A6A6P258_9PEZI</name>
<dbReference type="Pfam" id="PF13923">
    <property type="entry name" value="zf-C3HC4_2"/>
    <property type="match status" value="1"/>
</dbReference>
<gene>
    <name evidence="8" type="ORF">BDY21DRAFT_17432</name>
</gene>
<dbReference type="Gene3D" id="1.20.58.1480">
    <property type="match status" value="1"/>
</dbReference>
<dbReference type="GO" id="GO:0008270">
    <property type="term" value="F:zinc ion binding"/>
    <property type="evidence" value="ECO:0007669"/>
    <property type="project" value="UniProtKB-KW"/>
</dbReference>
<feature type="domain" description="RING-type" evidence="6">
    <location>
        <begin position="30"/>
        <end position="79"/>
    </location>
</feature>
<evidence type="ECO:0000256" key="4">
    <source>
        <dbReference type="PROSITE-ProRule" id="PRU00175"/>
    </source>
</evidence>
<dbReference type="OrthoDB" id="264917at2759"/>
<evidence type="ECO:0000259" key="7">
    <source>
        <dbReference type="PROSITE" id="PS51787"/>
    </source>
</evidence>
<dbReference type="PANTHER" id="PTHR23327">
    <property type="entry name" value="RING FINGER PROTEIN 127"/>
    <property type="match status" value="1"/>
</dbReference>
<dbReference type="CDD" id="cd16514">
    <property type="entry name" value="RING-HC_LONFs_rpt2"/>
    <property type="match status" value="1"/>
</dbReference>
<dbReference type="InterPro" id="IPR027370">
    <property type="entry name" value="Znf-RING_euk"/>
</dbReference>
<feature type="domain" description="Lon N-terminal" evidence="7">
    <location>
        <begin position="306"/>
        <end position="548"/>
    </location>
</feature>
<dbReference type="InterPro" id="IPR015947">
    <property type="entry name" value="PUA-like_sf"/>
</dbReference>
<dbReference type="InterPro" id="IPR003111">
    <property type="entry name" value="Lon_prtase_N"/>
</dbReference>
<keyword evidence="9" id="KW-1185">Reference proteome</keyword>
<dbReference type="SUPFAM" id="SSF57850">
    <property type="entry name" value="RING/U-box"/>
    <property type="match status" value="2"/>
</dbReference>
<dbReference type="PROSITE" id="PS51787">
    <property type="entry name" value="LON_N"/>
    <property type="match status" value="1"/>
</dbReference>
<feature type="domain" description="RING-type" evidence="6">
    <location>
        <begin position="223"/>
        <end position="261"/>
    </location>
</feature>
<dbReference type="SMART" id="SM00184">
    <property type="entry name" value="RING"/>
    <property type="match status" value="2"/>
</dbReference>
<dbReference type="SMART" id="SM00464">
    <property type="entry name" value="LON"/>
    <property type="match status" value="1"/>
</dbReference>
<evidence type="ECO:0000313" key="8">
    <source>
        <dbReference type="EMBL" id="KAF2457822.1"/>
    </source>
</evidence>
<dbReference type="PROSITE" id="PS00518">
    <property type="entry name" value="ZF_RING_1"/>
    <property type="match status" value="2"/>
</dbReference>
<accession>A0A6A6P258</accession>
<protein>
    <submittedName>
        <fullName evidence="8">PUA-like domain-containing protein</fullName>
    </submittedName>
</protein>
<evidence type="ECO:0000259" key="6">
    <source>
        <dbReference type="PROSITE" id="PS50089"/>
    </source>
</evidence>
<dbReference type="Pfam" id="PF02190">
    <property type="entry name" value="LON_substr_bdg"/>
    <property type="match status" value="1"/>
</dbReference>
<sequence>MRGYGDEPTLTLDGLDPHDDARAIIRHVQCPVCSLPYKRPTTFPCGHTLCSGCIPTTHIRTSVSYPADSRRRQGFCCPVPDCGLEHALADCNLDVQLSKVLESFHAEITDSTPQLPDSTVSESADQAATNSITTTVVVLDPNLWASEEEIEAREKSPQSDVTETYVLPGSRLVATYALALEGNLNYWSECLYTCPLSEVDTSRAAAKEVVVRLGQSNNGGLDCGVCYRIMLDPVTTPCGHTFCRQCLSRTLRHNWQCPACRADLPIPPSLDNQASNVVLMGLLDAIRAADIAARLSTAQSESEPDEFSVPLFVCTVSLPYMPTFLHIFEPRYRLMIQRVLEGDRRFGMVMNNRNREPQGELGVTHFLQYGTMVEITETQMFPDGRSFIETRGVGRFKVLDHGTVDGYTVGKIEPVEDLGMLDEERTEAAERLAATALDSESGSRTPEGPPEAMQDPPVPGPPPLEALATLDLFRMGESFIEKCSAQSAVWLRRRILLVYGDPPDDPALFPYWFASVCPLGEIEKYKLLPTTSVRERLKIVCGWIQTAETPRSASNPRGICCIL</sequence>
<keyword evidence="2 4" id="KW-0863">Zinc-finger</keyword>
<evidence type="ECO:0000256" key="2">
    <source>
        <dbReference type="ARBA" id="ARBA00022771"/>
    </source>
</evidence>
<reference evidence="8" key="1">
    <citation type="journal article" date="2020" name="Stud. Mycol.">
        <title>101 Dothideomycetes genomes: a test case for predicting lifestyles and emergence of pathogens.</title>
        <authorList>
            <person name="Haridas S."/>
            <person name="Albert R."/>
            <person name="Binder M."/>
            <person name="Bloem J."/>
            <person name="Labutti K."/>
            <person name="Salamov A."/>
            <person name="Andreopoulos B."/>
            <person name="Baker S."/>
            <person name="Barry K."/>
            <person name="Bills G."/>
            <person name="Bluhm B."/>
            <person name="Cannon C."/>
            <person name="Castanera R."/>
            <person name="Culley D."/>
            <person name="Daum C."/>
            <person name="Ezra D."/>
            <person name="Gonzalez J."/>
            <person name="Henrissat B."/>
            <person name="Kuo A."/>
            <person name="Liang C."/>
            <person name="Lipzen A."/>
            <person name="Lutzoni F."/>
            <person name="Magnuson J."/>
            <person name="Mondo S."/>
            <person name="Nolan M."/>
            <person name="Ohm R."/>
            <person name="Pangilinan J."/>
            <person name="Park H.-J."/>
            <person name="Ramirez L."/>
            <person name="Alfaro M."/>
            <person name="Sun H."/>
            <person name="Tritt A."/>
            <person name="Yoshinaga Y."/>
            <person name="Zwiers L.-H."/>
            <person name="Turgeon B."/>
            <person name="Goodwin S."/>
            <person name="Spatafora J."/>
            <person name="Crous P."/>
            <person name="Grigoriev I."/>
        </authorList>
    </citation>
    <scope>NUCLEOTIDE SEQUENCE</scope>
    <source>
        <strain evidence="8">ATCC 16933</strain>
    </source>
</reference>
<evidence type="ECO:0000313" key="9">
    <source>
        <dbReference type="Proteomes" id="UP000799766"/>
    </source>
</evidence>
<dbReference type="PANTHER" id="PTHR23327:SF42">
    <property type="entry name" value="LON PEPTIDASE N-TERMINAL DOMAIN AND RING FINGER PROTEIN C14F5.10C"/>
    <property type="match status" value="1"/>
</dbReference>
<dbReference type="Gene3D" id="3.30.40.10">
    <property type="entry name" value="Zinc/RING finger domain, C3HC4 (zinc finger)"/>
    <property type="match status" value="2"/>
</dbReference>
<evidence type="ECO:0000256" key="1">
    <source>
        <dbReference type="ARBA" id="ARBA00022723"/>
    </source>
</evidence>
<evidence type="ECO:0000256" key="3">
    <source>
        <dbReference type="ARBA" id="ARBA00022833"/>
    </source>
</evidence>
<dbReference type="GO" id="GO:0061630">
    <property type="term" value="F:ubiquitin protein ligase activity"/>
    <property type="evidence" value="ECO:0007669"/>
    <property type="project" value="TreeGrafter"/>
</dbReference>
<dbReference type="PROSITE" id="PS50089">
    <property type="entry name" value="ZF_RING_2"/>
    <property type="match status" value="2"/>
</dbReference>
<dbReference type="SUPFAM" id="SSF88697">
    <property type="entry name" value="PUA domain-like"/>
    <property type="match status" value="1"/>
</dbReference>
<dbReference type="Gene3D" id="2.30.130.40">
    <property type="entry name" value="LON domain-like"/>
    <property type="match status" value="1"/>
</dbReference>
<dbReference type="Proteomes" id="UP000799766">
    <property type="component" value="Unassembled WGS sequence"/>
</dbReference>
<keyword evidence="3" id="KW-0862">Zinc</keyword>
<dbReference type="InterPro" id="IPR046336">
    <property type="entry name" value="Lon_prtase_N_sf"/>
</dbReference>
<organism evidence="8 9">
    <name type="scientific">Lineolata rhizophorae</name>
    <dbReference type="NCBI Taxonomy" id="578093"/>
    <lineage>
        <taxon>Eukaryota</taxon>
        <taxon>Fungi</taxon>
        <taxon>Dikarya</taxon>
        <taxon>Ascomycota</taxon>
        <taxon>Pezizomycotina</taxon>
        <taxon>Dothideomycetes</taxon>
        <taxon>Dothideomycetes incertae sedis</taxon>
        <taxon>Lineolatales</taxon>
        <taxon>Lineolataceae</taxon>
        <taxon>Lineolata</taxon>
    </lineage>
</organism>
<dbReference type="InterPro" id="IPR013083">
    <property type="entry name" value="Znf_RING/FYVE/PHD"/>
</dbReference>
<evidence type="ECO:0000256" key="5">
    <source>
        <dbReference type="SAM" id="MobiDB-lite"/>
    </source>
</evidence>
<dbReference type="InterPro" id="IPR001841">
    <property type="entry name" value="Znf_RING"/>
</dbReference>
<feature type="region of interest" description="Disordered" evidence="5">
    <location>
        <begin position="434"/>
        <end position="461"/>
    </location>
</feature>
<dbReference type="InterPro" id="IPR017907">
    <property type="entry name" value="Znf_RING_CS"/>
</dbReference>